<keyword evidence="5 8" id="KW-0747">Spliceosome</keyword>
<evidence type="ECO:0000256" key="9">
    <source>
        <dbReference type="SAM" id="MobiDB-lite"/>
    </source>
</evidence>
<name>A0A0N5AC84_9BILA</name>
<feature type="region of interest" description="Disordered" evidence="9">
    <location>
        <begin position="334"/>
        <end position="475"/>
    </location>
</feature>
<evidence type="ECO:0000256" key="8">
    <source>
        <dbReference type="RuleBase" id="RU367071"/>
    </source>
</evidence>
<feature type="compositionally biased region" description="Basic and acidic residues" evidence="9">
    <location>
        <begin position="463"/>
        <end position="475"/>
    </location>
</feature>
<dbReference type="Pfam" id="PF11708">
    <property type="entry name" value="Slu7"/>
    <property type="match status" value="1"/>
</dbReference>
<feature type="compositionally biased region" description="Basic and acidic residues" evidence="9">
    <location>
        <begin position="385"/>
        <end position="403"/>
    </location>
</feature>
<evidence type="ECO:0000313" key="11">
    <source>
        <dbReference type="Proteomes" id="UP000046393"/>
    </source>
</evidence>
<dbReference type="GO" id="GO:0000398">
    <property type="term" value="P:mRNA splicing, via spliceosome"/>
    <property type="evidence" value="ECO:0007669"/>
    <property type="project" value="UniProtKB-UniRule"/>
</dbReference>
<dbReference type="InterPro" id="IPR021715">
    <property type="entry name" value="Slu7_dom"/>
</dbReference>
<dbReference type="InterPro" id="IPR039974">
    <property type="entry name" value="Splicing_factor_SLU7"/>
</dbReference>
<reference evidence="12" key="1">
    <citation type="submission" date="2017-02" db="UniProtKB">
        <authorList>
            <consortium name="WormBaseParasite"/>
        </authorList>
    </citation>
    <scope>IDENTIFICATION</scope>
</reference>
<feature type="domain" description="Pre-mRNA-splicing factor SLU7" evidence="10">
    <location>
        <begin position="36"/>
        <end position="292"/>
    </location>
</feature>
<keyword evidence="4 8" id="KW-0507">mRNA processing</keyword>
<dbReference type="PANTHER" id="PTHR12942:SF2">
    <property type="entry name" value="PRE-MRNA-SPLICING FACTOR SLU7"/>
    <property type="match status" value="1"/>
</dbReference>
<evidence type="ECO:0000256" key="3">
    <source>
        <dbReference type="ARBA" id="ARBA00021377"/>
    </source>
</evidence>
<keyword evidence="6 8" id="KW-0508">mRNA splicing</keyword>
<dbReference type="GO" id="GO:0030628">
    <property type="term" value="F:pre-mRNA 3'-splice site binding"/>
    <property type="evidence" value="ECO:0007669"/>
    <property type="project" value="UniProtKB-UniRule"/>
</dbReference>
<evidence type="ECO:0000256" key="2">
    <source>
        <dbReference type="ARBA" id="ARBA00007203"/>
    </source>
</evidence>
<dbReference type="AlphaFoldDB" id="A0A0N5AC84"/>
<sequence>MTHKAKECFERPRKMGARWTGEDIAPDEYTQPDLKLGWDAKRDRWNGYDPVTYRQVVEEYEKVEQTRKQLREEKMQENKGEGGGDGTKEDQMADEDMYADDADMAGVTVDMDSRTRITVRNLRIREDTAKYLYNLDPNGPYYDPKSRSMRENPFANVPGKEREAAKFAGENFIRYTGEVVQANEAQVFAWQARCKGIDVHALAEPTKLEAMKREYEKQKVDSKQEHKKKLLEKYGGEEHLNAPPKELLLAQTENYVEYSRKGKVIKGEERPVIRSRYEEDKFINNHTSVWGSFWKDGRWGYACCHSFVKLSYCIGKAGIEVDRELPSEVKWTAKKSEEGSEAGVASSSKAGLEEVKEEAKESPDKYVSSEPSSSSDLENESDDSANEKDSGKEHEMELEQKKEKERRKREERRRERKREKRKRQKERREKKASKKKSRLKKDGSSETDEEKDDEGLKKAIAKAKQDWREGERQALLDDRKRKYHSRYEIKAPTEAEMEAYRLTQIHPADPMAAYIAEKRRRDT</sequence>
<accession>A0A0N5AC84</accession>
<evidence type="ECO:0000256" key="6">
    <source>
        <dbReference type="ARBA" id="ARBA00023187"/>
    </source>
</evidence>
<evidence type="ECO:0000259" key="10">
    <source>
        <dbReference type="Pfam" id="PF11708"/>
    </source>
</evidence>
<evidence type="ECO:0000256" key="5">
    <source>
        <dbReference type="ARBA" id="ARBA00022728"/>
    </source>
</evidence>
<comment type="subcellular location">
    <subcellularLocation>
        <location evidence="1 8">Nucleus</location>
    </subcellularLocation>
</comment>
<comment type="function">
    <text evidence="8">Involved in pre-mRNA splicing.</text>
</comment>
<dbReference type="Proteomes" id="UP000046393">
    <property type="component" value="Unplaced"/>
</dbReference>
<proteinExistence type="inferred from homology"/>
<dbReference type="WBParaSite" id="SMUV_0000176001-mRNA-1">
    <property type="protein sequence ID" value="SMUV_0000176001-mRNA-1"/>
    <property type="gene ID" value="SMUV_0000176001"/>
</dbReference>
<evidence type="ECO:0000256" key="4">
    <source>
        <dbReference type="ARBA" id="ARBA00022664"/>
    </source>
</evidence>
<feature type="compositionally biased region" description="Low complexity" evidence="9">
    <location>
        <begin position="341"/>
        <end position="350"/>
    </location>
</feature>
<dbReference type="GO" id="GO:0005681">
    <property type="term" value="C:spliceosomal complex"/>
    <property type="evidence" value="ECO:0007669"/>
    <property type="project" value="UniProtKB-UniRule"/>
</dbReference>
<evidence type="ECO:0000256" key="1">
    <source>
        <dbReference type="ARBA" id="ARBA00004123"/>
    </source>
</evidence>
<keyword evidence="11" id="KW-1185">Reference proteome</keyword>
<organism evidence="11 12">
    <name type="scientific">Syphacia muris</name>
    <dbReference type="NCBI Taxonomy" id="451379"/>
    <lineage>
        <taxon>Eukaryota</taxon>
        <taxon>Metazoa</taxon>
        <taxon>Ecdysozoa</taxon>
        <taxon>Nematoda</taxon>
        <taxon>Chromadorea</taxon>
        <taxon>Rhabditida</taxon>
        <taxon>Spirurina</taxon>
        <taxon>Oxyuridomorpha</taxon>
        <taxon>Oxyuroidea</taxon>
        <taxon>Oxyuridae</taxon>
        <taxon>Syphacia</taxon>
    </lineage>
</organism>
<dbReference type="STRING" id="451379.A0A0N5AC84"/>
<keyword evidence="7 8" id="KW-0539">Nucleus</keyword>
<protein>
    <recommendedName>
        <fullName evidence="3 8">Pre-mRNA-splicing factor SLU7</fullName>
    </recommendedName>
</protein>
<dbReference type="PANTHER" id="PTHR12942">
    <property type="entry name" value="STEP II SPLICING FACTOR SLU7"/>
    <property type="match status" value="1"/>
</dbReference>
<feature type="compositionally biased region" description="Basic residues" evidence="9">
    <location>
        <begin position="404"/>
        <end position="439"/>
    </location>
</feature>
<comment type="similarity">
    <text evidence="2 8">Belongs to the SLU7 family.</text>
</comment>
<feature type="region of interest" description="Disordered" evidence="9">
    <location>
        <begin position="62"/>
        <end position="91"/>
    </location>
</feature>
<evidence type="ECO:0000256" key="7">
    <source>
        <dbReference type="ARBA" id="ARBA00023242"/>
    </source>
</evidence>
<evidence type="ECO:0000313" key="12">
    <source>
        <dbReference type="WBParaSite" id="SMUV_0000176001-mRNA-1"/>
    </source>
</evidence>
<comment type="subunit">
    <text evidence="8">Associated with the spliceosome.</text>
</comment>
<feature type="compositionally biased region" description="Basic and acidic residues" evidence="9">
    <location>
        <begin position="351"/>
        <end position="364"/>
    </location>
</feature>